<feature type="compositionally biased region" description="Basic and acidic residues" evidence="2">
    <location>
        <begin position="876"/>
        <end position="897"/>
    </location>
</feature>
<proteinExistence type="predicted"/>
<feature type="compositionally biased region" description="Polar residues" evidence="2">
    <location>
        <begin position="473"/>
        <end position="506"/>
    </location>
</feature>
<gene>
    <name evidence="3" type="ORF">EZS28_014875</name>
</gene>
<name>A0A5J4W583_9EUKA</name>
<keyword evidence="1" id="KW-0175">Coiled coil</keyword>
<accession>A0A5J4W583</accession>
<feature type="compositionally biased region" description="Basic and acidic residues" evidence="2">
    <location>
        <begin position="254"/>
        <end position="269"/>
    </location>
</feature>
<dbReference type="AlphaFoldDB" id="A0A5J4W583"/>
<protein>
    <submittedName>
        <fullName evidence="3">Uncharacterized protein</fullName>
    </submittedName>
</protein>
<feature type="compositionally biased region" description="Basic residues" evidence="2">
    <location>
        <begin position="866"/>
        <end position="875"/>
    </location>
</feature>
<dbReference type="EMBL" id="SNRW01003525">
    <property type="protein sequence ID" value="KAA6389599.1"/>
    <property type="molecule type" value="Genomic_DNA"/>
</dbReference>
<feature type="region of interest" description="Disordered" evidence="2">
    <location>
        <begin position="254"/>
        <end position="278"/>
    </location>
</feature>
<feature type="region of interest" description="Disordered" evidence="2">
    <location>
        <begin position="460"/>
        <end position="506"/>
    </location>
</feature>
<sequence length="1190" mass="137895">MSSIQLEDLNPSVPTLIQEKPAVDALNLQIQQAERDLSAAVGAKSKTITRIPLEINESEQVLNDTKEQMNERLIAIKEIPSEIKKWNSRMKELQNKEKANELTNKLLKMFKDALEYVNLVQNDLELSEDNIWDYIQQVKEKVRDIDMICKPVSVKLQPLGLLANKILLMQPALGFALYPVVLNHLQVTRSMNVSEQGRIQIQIKVTRMNHNLIEKLDFCERVVGAAYILAQKFVKEVIIPLINYSFPADIQKENEKDKSTLKDNKKIDSIGDSNHFPPPIHLTFQNDEKQNQIELNQEIIESTRNPIYSQKQITKTIIIETDTTVSNSSLGLNDYLIRHREEMSAIFTAASVTAFNEKAVEKISERLKNINIDINKKIQHYILFSCMRNLEDDVDKRGYLQFGYPVMNEYEEIDENEIKYRKERKRIEIEKIRLNKQGQDNEQADNEEDQEEYEDTIYINEDQDQQQSSPSQTKSAPNSRNSSPSIHSQKLSQKHSTPPPISFSSLSNQQNIIPAHATLTPPQTHNTSPSAKQQITPQIPQLLSDNSKKIELCIVERQLPEIIRDLRSILESAAYYTNGAKQMFQCINTVLRNILLPFTTNVPRLKIELKQAKDDKLEKQFMVQGNTLLTIAAFLQQITDLNIIPLFNADERIKQFERTALQFLNPIRIMAEIRTNELVGVALRKIDNMKQTQDKKQQNADKGKVLVKYAELQKCLDEMIMQKMKWNFKIFPSFLPELTLSISSAFYAVVFRWILTKPSLTDSMVREIEILINFATDEQMLNQDTKDRCIAFQQMRELIIINSSPSLEDIIEMIDDERVDHMDQQQITLLIKMIYDDDDERESSLNDIRYLFKEREKEQVDDEKKKLRKEKKRKEKERERESQREKEKQKLKSDRDMKYDQSIVYNKDMGNITASQDKMNFNNPSPQSYRNDQRRYTLDNQLILPQPLTHSMVQIDSKQPHLSLSPPYISPQMHTSTSEDIQQPHRHITHGRTNSGIQPLKITSYSKVFDNLPFSSQQQYKTQVIPKQTPAQQNININTSFTAPFTSNQQNNILSTAQQQQFRLYPEETSKYDFQKNEDQQVDIQVGRSIPQQMSTSMVQVNMRQAMDTENFYPAQLSQTVVPGDQIKLSKEKFSIPTNTSSMTNSNTTRIEGANTLREVKSEQKIENVNKKVDQGGTFKKLFSRGQQKK</sequence>
<organism evidence="3 4">
    <name type="scientific">Streblomastix strix</name>
    <dbReference type="NCBI Taxonomy" id="222440"/>
    <lineage>
        <taxon>Eukaryota</taxon>
        <taxon>Metamonada</taxon>
        <taxon>Preaxostyla</taxon>
        <taxon>Oxymonadida</taxon>
        <taxon>Streblomastigidae</taxon>
        <taxon>Streblomastix</taxon>
    </lineage>
</organism>
<dbReference type="Proteomes" id="UP000324800">
    <property type="component" value="Unassembled WGS sequence"/>
</dbReference>
<evidence type="ECO:0000313" key="3">
    <source>
        <dbReference type="EMBL" id="KAA6389599.1"/>
    </source>
</evidence>
<evidence type="ECO:0000313" key="4">
    <source>
        <dbReference type="Proteomes" id="UP000324800"/>
    </source>
</evidence>
<feature type="coiled-coil region" evidence="1">
    <location>
        <begin position="76"/>
        <end position="103"/>
    </location>
</feature>
<evidence type="ECO:0000256" key="2">
    <source>
        <dbReference type="SAM" id="MobiDB-lite"/>
    </source>
</evidence>
<comment type="caution">
    <text evidence="3">The sequence shown here is derived from an EMBL/GenBank/DDBJ whole genome shotgun (WGS) entry which is preliminary data.</text>
</comment>
<evidence type="ECO:0000256" key="1">
    <source>
        <dbReference type="SAM" id="Coils"/>
    </source>
</evidence>
<reference evidence="3 4" key="1">
    <citation type="submission" date="2019-03" db="EMBL/GenBank/DDBJ databases">
        <title>Single cell metagenomics reveals metabolic interactions within the superorganism composed of flagellate Streblomastix strix and complex community of Bacteroidetes bacteria on its surface.</title>
        <authorList>
            <person name="Treitli S.C."/>
            <person name="Kolisko M."/>
            <person name="Husnik F."/>
            <person name="Keeling P."/>
            <person name="Hampl V."/>
        </authorList>
    </citation>
    <scope>NUCLEOTIDE SEQUENCE [LARGE SCALE GENOMIC DNA]</scope>
    <source>
        <strain evidence="3">ST1C</strain>
    </source>
</reference>
<feature type="region of interest" description="Disordered" evidence="2">
    <location>
        <begin position="861"/>
        <end position="897"/>
    </location>
</feature>